<dbReference type="Proteomes" id="UP001054821">
    <property type="component" value="Chromosome 2"/>
</dbReference>
<evidence type="ECO:0000259" key="1">
    <source>
        <dbReference type="Pfam" id="PF13976"/>
    </source>
</evidence>
<protein>
    <recommendedName>
        <fullName evidence="1">GAG-pre-integrase domain-containing protein</fullName>
    </recommendedName>
</protein>
<name>A0AAD4WG66_PRUDU</name>
<dbReference type="AlphaFoldDB" id="A0AAD4WG66"/>
<proteinExistence type="predicted"/>
<organism evidence="2 3">
    <name type="scientific">Prunus dulcis</name>
    <name type="common">Almond</name>
    <name type="synonym">Amygdalus dulcis</name>
    <dbReference type="NCBI Taxonomy" id="3755"/>
    <lineage>
        <taxon>Eukaryota</taxon>
        <taxon>Viridiplantae</taxon>
        <taxon>Streptophyta</taxon>
        <taxon>Embryophyta</taxon>
        <taxon>Tracheophyta</taxon>
        <taxon>Spermatophyta</taxon>
        <taxon>Magnoliopsida</taxon>
        <taxon>eudicotyledons</taxon>
        <taxon>Gunneridae</taxon>
        <taxon>Pentapetalae</taxon>
        <taxon>rosids</taxon>
        <taxon>fabids</taxon>
        <taxon>Rosales</taxon>
        <taxon>Rosaceae</taxon>
        <taxon>Amygdaloideae</taxon>
        <taxon>Amygdaleae</taxon>
        <taxon>Prunus</taxon>
    </lineage>
</organism>
<gene>
    <name evidence="2" type="ORF">L3X38_010731</name>
</gene>
<dbReference type="EMBL" id="JAJFAZ020000002">
    <property type="protein sequence ID" value="KAI5342855.1"/>
    <property type="molecule type" value="Genomic_DNA"/>
</dbReference>
<evidence type="ECO:0000313" key="2">
    <source>
        <dbReference type="EMBL" id="KAI5342855.1"/>
    </source>
</evidence>
<comment type="caution">
    <text evidence="2">The sequence shown here is derived from an EMBL/GenBank/DDBJ whole genome shotgun (WGS) entry which is preliminary data.</text>
</comment>
<sequence length="116" mass="13351">MMPLGIGKRRVDLYYFEETYSAGFVFQVNGDHTSEPEKIRLWHRRLGHPSFLYFERLFPSLFTKVLSSSLRCEHCVLAKNHHVTFPSSSNKSEQPFAIVNTDVWGLLSFPTSANAK</sequence>
<accession>A0AAD4WG66</accession>
<evidence type="ECO:0000313" key="3">
    <source>
        <dbReference type="Proteomes" id="UP001054821"/>
    </source>
</evidence>
<dbReference type="Pfam" id="PF13976">
    <property type="entry name" value="gag_pre-integrs"/>
    <property type="match status" value="1"/>
</dbReference>
<reference evidence="2 3" key="1">
    <citation type="journal article" date="2022" name="G3 (Bethesda)">
        <title>Whole-genome sequence and methylome profiling of the almond [Prunus dulcis (Mill.) D.A. Webb] cultivar 'Nonpareil'.</title>
        <authorList>
            <person name="D'Amico-Willman K.M."/>
            <person name="Ouma W.Z."/>
            <person name="Meulia T."/>
            <person name="Sideli G.M."/>
            <person name="Gradziel T.M."/>
            <person name="Fresnedo-Ramirez J."/>
        </authorList>
    </citation>
    <scope>NUCLEOTIDE SEQUENCE [LARGE SCALE GENOMIC DNA]</scope>
    <source>
        <strain evidence="2">Clone GOH B32 T37-40</strain>
    </source>
</reference>
<feature type="domain" description="GAG-pre-integrase" evidence="1">
    <location>
        <begin position="13"/>
        <end position="79"/>
    </location>
</feature>
<keyword evidence="3" id="KW-1185">Reference proteome</keyword>
<dbReference type="InterPro" id="IPR025724">
    <property type="entry name" value="GAG-pre-integrase_dom"/>
</dbReference>